<gene>
    <name evidence="1" type="ORF">Prubr_07010</name>
</gene>
<name>A0A810MT54_9ACTN</name>
<dbReference type="EMBL" id="AP023359">
    <property type="protein sequence ID" value="BCJ63680.1"/>
    <property type="molecule type" value="Genomic_DNA"/>
</dbReference>
<dbReference type="RefSeq" id="WP_212821554.1">
    <property type="nucleotide sequence ID" value="NZ_AP023359.1"/>
</dbReference>
<dbReference type="AlphaFoldDB" id="A0A810MT54"/>
<proteinExistence type="predicted"/>
<reference evidence="1" key="1">
    <citation type="submission" date="2020-08" db="EMBL/GenBank/DDBJ databases">
        <title>Whole genome shotgun sequence of Polymorphospora rubra NBRC 101157.</title>
        <authorList>
            <person name="Komaki H."/>
            <person name="Tamura T."/>
        </authorList>
    </citation>
    <scope>NUCLEOTIDE SEQUENCE</scope>
    <source>
        <strain evidence="1">NBRC 101157</strain>
    </source>
</reference>
<keyword evidence="2" id="KW-1185">Reference proteome</keyword>
<accession>A0A810MT54</accession>
<organism evidence="1 2">
    <name type="scientific">Polymorphospora rubra</name>
    <dbReference type="NCBI Taxonomy" id="338584"/>
    <lineage>
        <taxon>Bacteria</taxon>
        <taxon>Bacillati</taxon>
        <taxon>Actinomycetota</taxon>
        <taxon>Actinomycetes</taxon>
        <taxon>Micromonosporales</taxon>
        <taxon>Micromonosporaceae</taxon>
        <taxon>Polymorphospora</taxon>
    </lineage>
</organism>
<protein>
    <submittedName>
        <fullName evidence="1">Uncharacterized protein</fullName>
    </submittedName>
</protein>
<evidence type="ECO:0000313" key="1">
    <source>
        <dbReference type="EMBL" id="BCJ63680.1"/>
    </source>
</evidence>
<dbReference type="KEGG" id="pry:Prubr_07010"/>
<evidence type="ECO:0000313" key="2">
    <source>
        <dbReference type="Proteomes" id="UP000680866"/>
    </source>
</evidence>
<dbReference type="Proteomes" id="UP000680866">
    <property type="component" value="Chromosome"/>
</dbReference>
<sequence>MHPELDQALLRDLAQPLVTRFSPGEDDELFPLLCAAHFADPTAFTDPDRRTGPLAFGVPELVVLLTPVVLAAMTEAVRYVVEAGMSRGERVTTAAIRRLFRRPPAVAGTPADDGIAAAGDDGPPTGTTLALSAAEWSAIREIVERVALRGGVDPDRAGLIADAVVGQGQLEAGRR</sequence>